<organism evidence="1 2">
    <name type="scientific">Atta colombica</name>
    <dbReference type="NCBI Taxonomy" id="520822"/>
    <lineage>
        <taxon>Eukaryota</taxon>
        <taxon>Metazoa</taxon>
        <taxon>Ecdysozoa</taxon>
        <taxon>Arthropoda</taxon>
        <taxon>Hexapoda</taxon>
        <taxon>Insecta</taxon>
        <taxon>Pterygota</taxon>
        <taxon>Neoptera</taxon>
        <taxon>Endopterygota</taxon>
        <taxon>Hymenoptera</taxon>
        <taxon>Apocrita</taxon>
        <taxon>Aculeata</taxon>
        <taxon>Formicoidea</taxon>
        <taxon>Formicidae</taxon>
        <taxon>Myrmicinae</taxon>
        <taxon>Atta</taxon>
    </lineage>
</organism>
<dbReference type="EMBL" id="LKEW01001010">
    <property type="protein sequence ID" value="KYN45459.1"/>
    <property type="molecule type" value="Genomic_DNA"/>
</dbReference>
<evidence type="ECO:0000313" key="2">
    <source>
        <dbReference type="Proteomes" id="UP000078540"/>
    </source>
</evidence>
<proteinExistence type="predicted"/>
<dbReference type="Proteomes" id="UP000078540">
    <property type="component" value="Unassembled WGS sequence"/>
</dbReference>
<dbReference type="AlphaFoldDB" id="A0A151K1D6"/>
<keyword evidence="2" id="KW-1185">Reference proteome</keyword>
<protein>
    <submittedName>
        <fullName evidence="1">Uncharacterized protein</fullName>
    </submittedName>
</protein>
<evidence type="ECO:0000313" key="1">
    <source>
        <dbReference type="EMBL" id="KYN45459.1"/>
    </source>
</evidence>
<gene>
    <name evidence="1" type="ORF">ALC53_00017</name>
</gene>
<comment type="caution">
    <text evidence="1">The sequence shown here is derived from an EMBL/GenBank/DDBJ whole genome shotgun (WGS) entry which is preliminary data.</text>
</comment>
<name>A0A151K1D6_9HYME</name>
<sequence>LHNTMDRNCPVLKKYMEISQGKEGYQKPRIMAFDNLPFFEKLREEKNINSLRMIPVKSMRNFSRLPDMDSTAHETQRSYIDKIIERILTDKDAEVLCERIKKITDLHNATRWLKKVTVMAQVNNRKLNFSNLRILQWNAKSI</sequence>
<reference evidence="1 2" key="1">
    <citation type="submission" date="2015-09" db="EMBL/GenBank/DDBJ databases">
        <title>Atta colombica WGS genome.</title>
        <authorList>
            <person name="Nygaard S."/>
            <person name="Hu H."/>
            <person name="Boomsma J."/>
            <person name="Zhang G."/>
        </authorList>
    </citation>
    <scope>NUCLEOTIDE SEQUENCE [LARGE SCALE GENOMIC DNA]</scope>
    <source>
        <strain evidence="1">Treedump-2</strain>
        <tissue evidence="1">Whole body</tissue>
    </source>
</reference>
<feature type="non-terminal residue" evidence="1">
    <location>
        <position position="1"/>
    </location>
</feature>
<accession>A0A151K1D6</accession>